<evidence type="ECO:0008006" key="3">
    <source>
        <dbReference type="Google" id="ProtNLM"/>
    </source>
</evidence>
<dbReference type="Proteomes" id="UP000244855">
    <property type="component" value="Unassembled WGS sequence"/>
</dbReference>
<gene>
    <name evidence="1" type="ORF">DM02DRAFT_698923</name>
</gene>
<organism evidence="1 2">
    <name type="scientific">Periconia macrospinosa</name>
    <dbReference type="NCBI Taxonomy" id="97972"/>
    <lineage>
        <taxon>Eukaryota</taxon>
        <taxon>Fungi</taxon>
        <taxon>Dikarya</taxon>
        <taxon>Ascomycota</taxon>
        <taxon>Pezizomycotina</taxon>
        <taxon>Dothideomycetes</taxon>
        <taxon>Pleosporomycetidae</taxon>
        <taxon>Pleosporales</taxon>
        <taxon>Massarineae</taxon>
        <taxon>Periconiaceae</taxon>
        <taxon>Periconia</taxon>
    </lineage>
</organism>
<evidence type="ECO:0000313" key="2">
    <source>
        <dbReference type="Proteomes" id="UP000244855"/>
    </source>
</evidence>
<dbReference type="OrthoDB" id="5314997at2759"/>
<proteinExistence type="predicted"/>
<evidence type="ECO:0000313" key="1">
    <source>
        <dbReference type="EMBL" id="PVI03111.1"/>
    </source>
</evidence>
<dbReference type="EMBL" id="KZ805335">
    <property type="protein sequence ID" value="PVI03111.1"/>
    <property type="molecule type" value="Genomic_DNA"/>
</dbReference>
<sequence length="277" mass="31300">MEGERTFPFMRLPKEVRLVIYEFLPGSTRHLHLPIVGDIDAPSNSNENAIYTIFVVRSLPVQILQVSKTIHNEARPILKKRLDKLAQTPPLIITTANLPSLRTGVSHQEFEDDRVIASSTRGIFTFFLFLALRTVELTNSHGYVRDPLDALGHGYPTVSMTHFSCSMKHGDLGESPSLRRLATNFVRHAAKYSEWLISTGQAVKVETRLVYNHANATAEPVYFIVVAVNQKRSVDQGRLVFKGTFKSNIPPRWVTAYHLTRVESGDPEEMIDVDEIF</sequence>
<protein>
    <recommendedName>
        <fullName evidence="3">F-box domain-containing protein</fullName>
    </recommendedName>
</protein>
<reference evidence="1 2" key="1">
    <citation type="journal article" date="2018" name="Sci. Rep.">
        <title>Comparative genomics provides insights into the lifestyle and reveals functional heterogeneity of dark septate endophytic fungi.</title>
        <authorList>
            <person name="Knapp D.G."/>
            <person name="Nemeth J.B."/>
            <person name="Barry K."/>
            <person name="Hainaut M."/>
            <person name="Henrissat B."/>
            <person name="Johnson J."/>
            <person name="Kuo A."/>
            <person name="Lim J.H.P."/>
            <person name="Lipzen A."/>
            <person name="Nolan M."/>
            <person name="Ohm R.A."/>
            <person name="Tamas L."/>
            <person name="Grigoriev I.V."/>
            <person name="Spatafora J.W."/>
            <person name="Nagy L.G."/>
            <person name="Kovacs G.M."/>
        </authorList>
    </citation>
    <scope>NUCLEOTIDE SEQUENCE [LARGE SCALE GENOMIC DNA]</scope>
    <source>
        <strain evidence="1 2">DSE2036</strain>
    </source>
</reference>
<accession>A0A2V1DY58</accession>
<dbReference type="AlphaFoldDB" id="A0A2V1DY58"/>
<name>A0A2V1DY58_9PLEO</name>
<keyword evidence="2" id="KW-1185">Reference proteome</keyword>